<evidence type="ECO:0000256" key="2">
    <source>
        <dbReference type="SAM" id="MobiDB-lite"/>
    </source>
</evidence>
<dbReference type="AlphaFoldDB" id="A0A6C0U1K8"/>
<proteinExistence type="predicted"/>
<feature type="region of interest" description="Disordered" evidence="2">
    <location>
        <begin position="229"/>
        <end position="260"/>
    </location>
</feature>
<keyword evidence="3" id="KW-0472">Membrane</keyword>
<gene>
    <name evidence="4" type="ORF">G3T16_11870</name>
</gene>
<dbReference type="KEGG" id="kim:G3T16_11870"/>
<evidence type="ECO:0000313" key="4">
    <source>
        <dbReference type="EMBL" id="QIB66012.1"/>
    </source>
</evidence>
<dbReference type="RefSeq" id="WP_163495449.1">
    <property type="nucleotide sequence ID" value="NZ_CP048711.1"/>
</dbReference>
<evidence type="ECO:0008006" key="6">
    <source>
        <dbReference type="Google" id="ProtNLM"/>
    </source>
</evidence>
<keyword evidence="1" id="KW-0175">Coiled coil</keyword>
<dbReference type="Proteomes" id="UP000477680">
    <property type="component" value="Chromosome"/>
</dbReference>
<feature type="coiled-coil region" evidence="1">
    <location>
        <begin position="57"/>
        <end position="112"/>
    </location>
</feature>
<reference evidence="4 5" key="1">
    <citation type="submission" date="2020-02" db="EMBL/GenBank/DDBJ databases">
        <title>Genome sequencing for Kineobactrum sp. M2.</title>
        <authorList>
            <person name="Park S.-J."/>
        </authorList>
    </citation>
    <scope>NUCLEOTIDE SEQUENCE [LARGE SCALE GENOMIC DNA]</scope>
    <source>
        <strain evidence="4 5">M2</strain>
    </source>
</reference>
<accession>A0A6C0U1K8</accession>
<keyword evidence="3" id="KW-0812">Transmembrane</keyword>
<name>A0A6C0U1K8_9GAMM</name>
<organism evidence="4 5">
    <name type="scientific">Kineobactrum salinum</name>
    <dbReference type="NCBI Taxonomy" id="2708301"/>
    <lineage>
        <taxon>Bacteria</taxon>
        <taxon>Pseudomonadati</taxon>
        <taxon>Pseudomonadota</taxon>
        <taxon>Gammaproteobacteria</taxon>
        <taxon>Cellvibrionales</taxon>
        <taxon>Halieaceae</taxon>
        <taxon>Kineobactrum</taxon>
    </lineage>
</organism>
<keyword evidence="3" id="KW-1133">Transmembrane helix</keyword>
<feature type="transmembrane region" description="Helical" evidence="3">
    <location>
        <begin position="21"/>
        <end position="41"/>
    </location>
</feature>
<dbReference type="EMBL" id="CP048711">
    <property type="protein sequence ID" value="QIB66012.1"/>
    <property type="molecule type" value="Genomic_DNA"/>
</dbReference>
<evidence type="ECO:0000313" key="5">
    <source>
        <dbReference type="Proteomes" id="UP000477680"/>
    </source>
</evidence>
<dbReference type="Pfam" id="PF20567">
    <property type="entry name" value="DUF6776"/>
    <property type="match status" value="1"/>
</dbReference>
<sequence>MDNDLNRAANGRTYSRHRHRQIAVVVATLVAALMLGLGFFLGRAAAFSGAGVDPVQYRQQTTELAGAREQLAARERELAMLDTRHQVDRASLELVRRELAAQKEQIAGLEEGVRFYRSLMAPGEIAQGFSLRALELVARDEPRRFGFRIVAQQEARKHTPMSGELYAEVHGQLDGESHSFPLALLSDDLEDAVQPLRFRYFQSIEGELVLPAGFEPQFVSVAATISSPARSRRGSNMPGRYSRSSPRSGSDRRNRATGAKGAGECLASMVVSATKVD</sequence>
<dbReference type="InterPro" id="IPR046703">
    <property type="entry name" value="DUF6776"/>
</dbReference>
<keyword evidence="5" id="KW-1185">Reference proteome</keyword>
<evidence type="ECO:0000256" key="1">
    <source>
        <dbReference type="SAM" id="Coils"/>
    </source>
</evidence>
<protein>
    <recommendedName>
        <fullName evidence="6">Transmembrane protein</fullName>
    </recommendedName>
</protein>
<evidence type="ECO:0000256" key="3">
    <source>
        <dbReference type="SAM" id="Phobius"/>
    </source>
</evidence>